<evidence type="ECO:0000313" key="9">
    <source>
        <dbReference type="Proteomes" id="UP000238823"/>
    </source>
</evidence>
<dbReference type="GO" id="GO:0033528">
    <property type="term" value="P:S-methylmethionine cycle"/>
    <property type="evidence" value="ECO:0007669"/>
    <property type="project" value="TreeGrafter"/>
</dbReference>
<dbReference type="PANTHER" id="PTHR46015:SF1">
    <property type="entry name" value="HOMOCYSTEINE S-METHYLTRANSFERASE-LIKE ISOFORM 1"/>
    <property type="match status" value="1"/>
</dbReference>
<comment type="cofactor">
    <cofactor evidence="5">
        <name>Zn(2+)</name>
        <dbReference type="ChEBI" id="CHEBI:29105"/>
    </cofactor>
    <text evidence="5">Binds 1 zinc ion per subunit.</text>
</comment>
<dbReference type="AlphaFoldDB" id="A0A2S9YU68"/>
<keyword evidence="2 6" id="KW-0808">Transferase</keyword>
<evidence type="ECO:0000259" key="7">
    <source>
        <dbReference type="PROSITE" id="PS50970"/>
    </source>
</evidence>
<comment type="caution">
    <text evidence="8">The sequence shown here is derived from an EMBL/GenBank/DDBJ whole genome shotgun (WGS) entry which is preliminary data.</text>
</comment>
<sequence>MINRLRELLERAPFVILDGGLATELERDGATLDDPLWSAKMLIEQPARVRAVHRRYVEAGADLITTASYQATIPGLLARGLDEDSAHALLRDSVVIARAAASPSTLVAASIGSFGAFLADGSEYRGDYGLDRAALVAFHSPRVAVLSAAGPDLLAFETIPSALEAAAIAELLNASSGPCAWVSFSLRPGSDVAVSDGTPLREAVAPLLGHPRIAAIGVNCVDPREVLPAIDALVTLEASAGSGEVIFAYPNSGERWVEHAWTGPQTELEQFTELAGRWLDAGARMIGGCCRTGPGHVRALAQLRRARAGGII</sequence>
<evidence type="ECO:0000256" key="2">
    <source>
        <dbReference type="ARBA" id="ARBA00022679"/>
    </source>
</evidence>
<keyword evidence="4 5" id="KW-0862">Zinc</keyword>
<feature type="binding site" evidence="5 6">
    <location>
        <position position="220"/>
    </location>
    <ligand>
        <name>Zn(2+)</name>
        <dbReference type="ChEBI" id="CHEBI:29105"/>
    </ligand>
</feature>
<dbReference type="InterPro" id="IPR051486">
    <property type="entry name" value="Hcy_S-methyltransferase"/>
</dbReference>
<dbReference type="EC" id="2.1.1.10" evidence="8"/>
<dbReference type="OrthoDB" id="9803687at2"/>
<dbReference type="Pfam" id="PF02574">
    <property type="entry name" value="S-methyl_trans"/>
    <property type="match status" value="1"/>
</dbReference>
<dbReference type="NCBIfam" id="NF007020">
    <property type="entry name" value="PRK09485.1"/>
    <property type="match status" value="1"/>
</dbReference>
<feature type="binding site" evidence="5 6">
    <location>
        <position position="289"/>
    </location>
    <ligand>
        <name>Zn(2+)</name>
        <dbReference type="ChEBI" id="CHEBI:29105"/>
    </ligand>
</feature>
<dbReference type="EMBL" id="PVNL01000039">
    <property type="protein sequence ID" value="PRQ08620.1"/>
    <property type="molecule type" value="Genomic_DNA"/>
</dbReference>
<evidence type="ECO:0000256" key="4">
    <source>
        <dbReference type="ARBA" id="ARBA00022833"/>
    </source>
</evidence>
<evidence type="ECO:0000256" key="1">
    <source>
        <dbReference type="ARBA" id="ARBA00022603"/>
    </source>
</evidence>
<evidence type="ECO:0000256" key="5">
    <source>
        <dbReference type="PIRSR" id="PIRSR037505-2"/>
    </source>
</evidence>
<organism evidence="8 9">
    <name type="scientific">Enhygromyxa salina</name>
    <dbReference type="NCBI Taxonomy" id="215803"/>
    <lineage>
        <taxon>Bacteria</taxon>
        <taxon>Pseudomonadati</taxon>
        <taxon>Myxococcota</taxon>
        <taxon>Polyangia</taxon>
        <taxon>Nannocystales</taxon>
        <taxon>Nannocystaceae</taxon>
        <taxon>Enhygromyxa</taxon>
    </lineage>
</organism>
<dbReference type="Proteomes" id="UP000238823">
    <property type="component" value="Unassembled WGS sequence"/>
</dbReference>
<feature type="domain" description="Hcy-binding" evidence="7">
    <location>
        <begin position="3"/>
        <end position="304"/>
    </location>
</feature>
<dbReference type="RefSeq" id="WP_106088659.1">
    <property type="nucleotide sequence ID" value="NZ_PVNL01000039.1"/>
</dbReference>
<dbReference type="InterPro" id="IPR036589">
    <property type="entry name" value="HCY_dom_sf"/>
</dbReference>
<dbReference type="InterPro" id="IPR017226">
    <property type="entry name" value="BHMT-like"/>
</dbReference>
<proteinExistence type="predicted"/>
<keyword evidence="3 5" id="KW-0479">Metal-binding</keyword>
<dbReference type="GO" id="GO:0009086">
    <property type="term" value="P:methionine biosynthetic process"/>
    <property type="evidence" value="ECO:0007669"/>
    <property type="project" value="InterPro"/>
</dbReference>
<name>A0A2S9YU68_9BACT</name>
<feature type="binding site" evidence="5 6">
    <location>
        <position position="290"/>
    </location>
    <ligand>
        <name>Zn(2+)</name>
        <dbReference type="ChEBI" id="CHEBI:29105"/>
    </ligand>
</feature>
<dbReference type="GO" id="GO:0008270">
    <property type="term" value="F:zinc ion binding"/>
    <property type="evidence" value="ECO:0007669"/>
    <property type="project" value="InterPro"/>
</dbReference>
<keyword evidence="1 6" id="KW-0489">Methyltransferase</keyword>
<dbReference type="GO" id="GO:0032259">
    <property type="term" value="P:methylation"/>
    <property type="evidence" value="ECO:0007669"/>
    <property type="project" value="UniProtKB-KW"/>
</dbReference>
<dbReference type="SUPFAM" id="SSF82282">
    <property type="entry name" value="Homocysteine S-methyltransferase"/>
    <property type="match status" value="1"/>
</dbReference>
<dbReference type="Gene3D" id="3.20.20.330">
    <property type="entry name" value="Homocysteine-binding-like domain"/>
    <property type="match status" value="1"/>
</dbReference>
<dbReference type="InterPro" id="IPR003726">
    <property type="entry name" value="HCY_dom"/>
</dbReference>
<dbReference type="GO" id="GO:0008898">
    <property type="term" value="F:S-adenosylmethionine-homocysteine S-methyltransferase activity"/>
    <property type="evidence" value="ECO:0007669"/>
    <property type="project" value="TreeGrafter"/>
</dbReference>
<evidence type="ECO:0000256" key="3">
    <source>
        <dbReference type="ARBA" id="ARBA00022723"/>
    </source>
</evidence>
<reference evidence="8 9" key="1">
    <citation type="submission" date="2018-03" db="EMBL/GenBank/DDBJ databases">
        <title>Draft Genome Sequences of the Obligatory Marine Myxobacteria Enhygromyxa salina SWB007.</title>
        <authorList>
            <person name="Poehlein A."/>
            <person name="Moghaddam J.A."/>
            <person name="Harms H."/>
            <person name="Alanjari M."/>
            <person name="Koenig G.M."/>
            <person name="Daniel R."/>
            <person name="Schaeberle T.F."/>
        </authorList>
    </citation>
    <scope>NUCLEOTIDE SEQUENCE [LARGE SCALE GENOMIC DNA]</scope>
    <source>
        <strain evidence="8 9">SWB007</strain>
    </source>
</reference>
<evidence type="ECO:0000256" key="6">
    <source>
        <dbReference type="PROSITE-ProRule" id="PRU00333"/>
    </source>
</evidence>
<dbReference type="PROSITE" id="PS50970">
    <property type="entry name" value="HCY"/>
    <property type="match status" value="1"/>
</dbReference>
<gene>
    <name evidence="8" type="primary">mmuM_1</name>
    <name evidence="8" type="ORF">ENSA7_16260</name>
</gene>
<dbReference type="PIRSF" id="PIRSF037505">
    <property type="entry name" value="Betaine_HMT"/>
    <property type="match status" value="1"/>
</dbReference>
<accession>A0A2S9YU68</accession>
<evidence type="ECO:0000313" key="8">
    <source>
        <dbReference type="EMBL" id="PRQ08620.1"/>
    </source>
</evidence>
<protein>
    <submittedName>
        <fullName evidence="8">Homocysteine S-methyltransferase</fullName>
        <ecNumber evidence="8">2.1.1.10</ecNumber>
    </submittedName>
</protein>
<dbReference type="PANTHER" id="PTHR46015">
    <property type="entry name" value="ZGC:172121"/>
    <property type="match status" value="1"/>
</dbReference>